<dbReference type="PROSITE" id="PS50928">
    <property type="entry name" value="ABC_TM1"/>
    <property type="match status" value="1"/>
</dbReference>
<keyword evidence="3 6" id="KW-0812">Transmembrane</keyword>
<dbReference type="SUPFAM" id="SSF161098">
    <property type="entry name" value="MetI-like"/>
    <property type="match status" value="1"/>
</dbReference>
<name>A0A2T0ZXY4_9ACTN</name>
<dbReference type="PANTHER" id="PTHR30177:SF4">
    <property type="entry name" value="OSMOPROTECTANT IMPORT PERMEASE PROTEIN OSMW"/>
    <property type="match status" value="1"/>
</dbReference>
<comment type="similarity">
    <text evidence="6">Belongs to the binding-protein-dependent transport system permease family.</text>
</comment>
<proteinExistence type="inferred from homology"/>
<evidence type="ECO:0000313" key="8">
    <source>
        <dbReference type="EMBL" id="PRZ41215.1"/>
    </source>
</evidence>
<dbReference type="InterPro" id="IPR035906">
    <property type="entry name" value="MetI-like_sf"/>
</dbReference>
<dbReference type="InterPro" id="IPR051204">
    <property type="entry name" value="ABC_transp_perm/SBD"/>
</dbReference>
<evidence type="ECO:0000256" key="5">
    <source>
        <dbReference type="ARBA" id="ARBA00023136"/>
    </source>
</evidence>
<feature type="transmembrane region" description="Helical" evidence="6">
    <location>
        <begin position="90"/>
        <end position="109"/>
    </location>
</feature>
<evidence type="ECO:0000259" key="7">
    <source>
        <dbReference type="PROSITE" id="PS50928"/>
    </source>
</evidence>
<dbReference type="InterPro" id="IPR000515">
    <property type="entry name" value="MetI-like"/>
</dbReference>
<gene>
    <name evidence="8" type="ORF">CLV47_11192</name>
</gene>
<dbReference type="RefSeq" id="WP_106349586.1">
    <property type="nucleotide sequence ID" value="NZ_PVUE01000011.1"/>
</dbReference>
<keyword evidence="5 6" id="KW-0472">Membrane</keyword>
<sequence>MRPGFWELFGTYLSGNTERILSALGEHVWLSLLPVVLGLIIALPLGYLAQHYRWLYPPMMGTAGILYTIPSLALFVALPTILGTQILDPINIVIALTIYTTALLVRTVADGLDSVSTETVQAATAMGFTAFSRFIKVELPIAVPVIAAGLRVATVSNISLVNVGALIGVGGLGELMTDGFTRDFVQPIIISIILSVLLALVADFLIVAVQRYLTRWNRVGETATVTT</sequence>
<comment type="subcellular location">
    <subcellularLocation>
        <location evidence="6">Cell membrane</location>
        <topology evidence="6">Multi-pass membrane protein</topology>
    </subcellularLocation>
    <subcellularLocation>
        <location evidence="1">Membrane</location>
        <topology evidence="1">Multi-pass membrane protein</topology>
    </subcellularLocation>
</comment>
<dbReference type="GO" id="GO:0005886">
    <property type="term" value="C:plasma membrane"/>
    <property type="evidence" value="ECO:0007669"/>
    <property type="project" value="UniProtKB-SubCell"/>
</dbReference>
<dbReference type="OrthoDB" id="3233284at2"/>
<evidence type="ECO:0000313" key="9">
    <source>
        <dbReference type="Proteomes" id="UP000237752"/>
    </source>
</evidence>
<evidence type="ECO:0000256" key="2">
    <source>
        <dbReference type="ARBA" id="ARBA00022448"/>
    </source>
</evidence>
<dbReference type="EMBL" id="PVUE01000011">
    <property type="protein sequence ID" value="PRZ41215.1"/>
    <property type="molecule type" value="Genomic_DNA"/>
</dbReference>
<reference evidence="8 9" key="1">
    <citation type="submission" date="2018-03" db="EMBL/GenBank/DDBJ databases">
        <title>Genomic Encyclopedia of Archaeal and Bacterial Type Strains, Phase II (KMG-II): from individual species to whole genera.</title>
        <authorList>
            <person name="Goeker M."/>
        </authorList>
    </citation>
    <scope>NUCLEOTIDE SEQUENCE [LARGE SCALE GENOMIC DNA]</scope>
    <source>
        <strain evidence="8 9">DSM 100065</strain>
    </source>
</reference>
<dbReference type="Pfam" id="PF00528">
    <property type="entry name" value="BPD_transp_1"/>
    <property type="match status" value="1"/>
</dbReference>
<evidence type="ECO:0000256" key="6">
    <source>
        <dbReference type="RuleBase" id="RU363032"/>
    </source>
</evidence>
<comment type="caution">
    <text evidence="8">The sequence shown here is derived from an EMBL/GenBank/DDBJ whole genome shotgun (WGS) entry which is preliminary data.</text>
</comment>
<feature type="transmembrane region" description="Helical" evidence="6">
    <location>
        <begin position="28"/>
        <end position="49"/>
    </location>
</feature>
<keyword evidence="4 6" id="KW-1133">Transmembrane helix</keyword>
<keyword evidence="2 6" id="KW-0813">Transport</keyword>
<feature type="transmembrane region" description="Helical" evidence="6">
    <location>
        <begin position="184"/>
        <end position="209"/>
    </location>
</feature>
<dbReference type="PANTHER" id="PTHR30177">
    <property type="entry name" value="GLYCINE BETAINE/L-PROLINE TRANSPORT SYSTEM PERMEASE PROTEIN PROW"/>
    <property type="match status" value="1"/>
</dbReference>
<dbReference type="Proteomes" id="UP000237752">
    <property type="component" value="Unassembled WGS sequence"/>
</dbReference>
<evidence type="ECO:0000256" key="1">
    <source>
        <dbReference type="ARBA" id="ARBA00004141"/>
    </source>
</evidence>
<dbReference type="GO" id="GO:0055085">
    <property type="term" value="P:transmembrane transport"/>
    <property type="evidence" value="ECO:0007669"/>
    <property type="project" value="InterPro"/>
</dbReference>
<keyword evidence="9" id="KW-1185">Reference proteome</keyword>
<organism evidence="8 9">
    <name type="scientific">Antricoccus suffuscus</name>
    <dbReference type="NCBI Taxonomy" id="1629062"/>
    <lineage>
        <taxon>Bacteria</taxon>
        <taxon>Bacillati</taxon>
        <taxon>Actinomycetota</taxon>
        <taxon>Actinomycetes</taxon>
        <taxon>Geodermatophilales</taxon>
        <taxon>Antricoccaceae</taxon>
        <taxon>Antricoccus</taxon>
    </lineage>
</organism>
<accession>A0A2T0ZXY4</accession>
<feature type="domain" description="ABC transmembrane type-1" evidence="7">
    <location>
        <begin position="24"/>
        <end position="206"/>
    </location>
</feature>
<feature type="transmembrane region" description="Helical" evidence="6">
    <location>
        <begin position="55"/>
        <end position="78"/>
    </location>
</feature>
<dbReference type="CDD" id="cd06261">
    <property type="entry name" value="TM_PBP2"/>
    <property type="match status" value="1"/>
</dbReference>
<evidence type="ECO:0000256" key="3">
    <source>
        <dbReference type="ARBA" id="ARBA00022692"/>
    </source>
</evidence>
<protein>
    <submittedName>
        <fullName evidence="8">Osmoprotectant transport system permease protein</fullName>
    </submittedName>
</protein>
<dbReference type="AlphaFoldDB" id="A0A2T0ZXY4"/>
<evidence type="ECO:0000256" key="4">
    <source>
        <dbReference type="ARBA" id="ARBA00022989"/>
    </source>
</evidence>
<dbReference type="Gene3D" id="1.10.3720.10">
    <property type="entry name" value="MetI-like"/>
    <property type="match status" value="1"/>
</dbReference>
<dbReference type="GO" id="GO:0031460">
    <property type="term" value="P:glycine betaine transport"/>
    <property type="evidence" value="ECO:0007669"/>
    <property type="project" value="TreeGrafter"/>
</dbReference>